<dbReference type="Proteomes" id="UP000248646">
    <property type="component" value="Unassembled WGS sequence"/>
</dbReference>
<reference evidence="1 2" key="1">
    <citation type="submission" date="2018-06" db="EMBL/GenBank/DDBJ databases">
        <title>Genomic Encyclopedia of Type Strains, Phase IV (KMG-IV): sequencing the most valuable type-strain genomes for metagenomic binning, comparative biology and taxonomic classification.</title>
        <authorList>
            <person name="Goeker M."/>
        </authorList>
    </citation>
    <scope>NUCLEOTIDE SEQUENCE [LARGE SCALE GENOMIC DNA]</scope>
    <source>
        <strain evidence="1 2">DSM 5</strain>
    </source>
</reference>
<evidence type="ECO:0000313" key="2">
    <source>
        <dbReference type="Proteomes" id="UP000248646"/>
    </source>
</evidence>
<dbReference type="RefSeq" id="WP_111440931.1">
    <property type="nucleotide sequence ID" value="NZ_QKZI01000012.1"/>
</dbReference>
<comment type="caution">
    <text evidence="1">The sequence shown here is derived from an EMBL/GenBank/DDBJ whole genome shotgun (WGS) entry which is preliminary data.</text>
</comment>
<proteinExistence type="predicted"/>
<dbReference type="OrthoDB" id="2112405at2"/>
<name>A0A2W7N2F0_9BACI</name>
<dbReference type="EMBL" id="QKZI01000012">
    <property type="protein sequence ID" value="PZX02396.1"/>
    <property type="molecule type" value="Genomic_DNA"/>
</dbReference>
<evidence type="ECO:0008006" key="3">
    <source>
        <dbReference type="Google" id="ProtNLM"/>
    </source>
</evidence>
<dbReference type="AlphaFoldDB" id="A0A2W7N2F0"/>
<sequence>MRIELESYLNRGWIVELMYLSRIGEMSKRRVQIIKIQGDVFQAYCFKRNSKRTFLIEKVLALVPVIPRERGLAVDLNIIPKAT</sequence>
<evidence type="ECO:0000313" key="1">
    <source>
        <dbReference type="EMBL" id="PZX02396.1"/>
    </source>
</evidence>
<accession>A0A2W7N2F0</accession>
<keyword evidence="2" id="KW-1185">Reference proteome</keyword>
<organism evidence="1 2">
    <name type="scientific">Psychrobacillus insolitus</name>
    <dbReference type="NCBI Taxonomy" id="1461"/>
    <lineage>
        <taxon>Bacteria</taxon>
        <taxon>Bacillati</taxon>
        <taxon>Bacillota</taxon>
        <taxon>Bacilli</taxon>
        <taxon>Bacillales</taxon>
        <taxon>Bacillaceae</taxon>
        <taxon>Psychrobacillus</taxon>
    </lineage>
</organism>
<protein>
    <recommendedName>
        <fullName evidence="3">WYL domain-containing protein</fullName>
    </recommendedName>
</protein>
<gene>
    <name evidence="1" type="ORF">C7437_11235</name>
</gene>